<dbReference type="RefSeq" id="WP_230592255.1">
    <property type="nucleotide sequence ID" value="NZ_LIDT01000016.1"/>
</dbReference>
<dbReference type="AlphaFoldDB" id="A0A853PV49"/>
<accession>A0A853PV49</accession>
<dbReference type="PROSITE" id="PS51257">
    <property type="entry name" value="PROKAR_LIPOPROTEIN"/>
    <property type="match status" value="1"/>
</dbReference>
<dbReference type="EMBL" id="LIDT01000016">
    <property type="protein sequence ID" value="OCR33182.1"/>
    <property type="molecule type" value="Genomic_DNA"/>
</dbReference>
<gene>
    <name evidence="1" type="ORF">AC094_15650</name>
</gene>
<organism evidence="1 2">
    <name type="scientific">Bacteroides fragilis</name>
    <dbReference type="NCBI Taxonomy" id="817"/>
    <lineage>
        <taxon>Bacteria</taxon>
        <taxon>Pseudomonadati</taxon>
        <taxon>Bacteroidota</taxon>
        <taxon>Bacteroidia</taxon>
        <taxon>Bacteroidales</taxon>
        <taxon>Bacteroidaceae</taxon>
        <taxon>Bacteroides</taxon>
    </lineage>
</organism>
<comment type="caution">
    <text evidence="1">The sequence shown here is derived from an EMBL/GenBank/DDBJ whole genome shotgun (WGS) entry which is preliminary data.</text>
</comment>
<dbReference type="Proteomes" id="UP000093197">
    <property type="component" value="Unassembled WGS sequence"/>
</dbReference>
<sequence>MRMKSISIYFFTIVCPALWGSCKDETYPFIEQGSQQTVFKELNRFERLAFKSSQDLLSAIQMGEKSTSKIGQTRSITFESLLSPCNKLTRATGENYYEALGYDTLVPNKAFAALLNPLGELQVNDTIYKINHNGTYFFPKEKETQFRNVYKMDSLGILVGDKLYKLSDGIYRYKTFPDSILEEEIYLPDDSWNTEDISTRASVSEPNYNSFPKFNADRHTWLGGIRQGLFGNDKYYNVKFNKKRRVRGRLYAYHYVVYSESGVTGMMQKKNFIGWTKTKADELRIGWKNIILVTKIDDPSLKGIPKQSIPIVGGITPAQIPSIGKGNLLDLYVAEVEMKDILNVVGEGLKIFLKKGNSAIGSGRKPTVHAVSLATRSQVYLIILDDVRKTYDEKSITHVFSSKFNIYVTINPEKLPSNIISWAKAVSKTLSQNSFKMRGGEAIICGRLGNDWRGMKIVKEAK</sequence>
<evidence type="ECO:0000313" key="2">
    <source>
        <dbReference type="Proteomes" id="UP000093197"/>
    </source>
</evidence>
<protein>
    <recommendedName>
        <fullName evidence="3">Lipoprotein</fullName>
    </recommendedName>
</protein>
<proteinExistence type="predicted"/>
<evidence type="ECO:0008006" key="3">
    <source>
        <dbReference type="Google" id="ProtNLM"/>
    </source>
</evidence>
<name>A0A853PV49_BACFG</name>
<evidence type="ECO:0000313" key="1">
    <source>
        <dbReference type="EMBL" id="OCR33182.1"/>
    </source>
</evidence>
<reference evidence="1 2" key="1">
    <citation type="journal article" date="2016" name="PLoS ONE">
        <title>Genomic Diversity of Enterotoxigenic Strains of Bacteroides fragilis.</title>
        <authorList>
            <person name="Pierce J.V."/>
            <person name="Bernstein H.D."/>
        </authorList>
    </citation>
    <scope>NUCLEOTIDE SEQUENCE [LARGE SCALE GENOMIC DNA]</scope>
    <source>
        <strain evidence="1 2">20793-3</strain>
    </source>
</reference>